<dbReference type="RefSeq" id="WP_083959287.1">
    <property type="nucleotide sequence ID" value="NZ_FQVN01000001.1"/>
</dbReference>
<keyword evidence="8" id="KW-1185">Reference proteome</keyword>
<dbReference type="PANTHER" id="PTHR43701">
    <property type="entry name" value="MEMBRANE TRANSPORTER PROTEIN MJ0441-RELATED"/>
    <property type="match status" value="1"/>
</dbReference>
<keyword evidence="5 6" id="KW-0472">Membrane</keyword>
<accession>A0A1M4VTU2</accession>
<protein>
    <recommendedName>
        <fullName evidence="6">Probable membrane transporter protein</fullName>
    </recommendedName>
</protein>
<name>A0A1M4VTU2_STRHI</name>
<feature type="transmembrane region" description="Helical" evidence="6">
    <location>
        <begin position="228"/>
        <end position="247"/>
    </location>
</feature>
<organism evidence="7 8">
    <name type="scientific">Streptoalloteichus hindustanus</name>
    <dbReference type="NCBI Taxonomy" id="2017"/>
    <lineage>
        <taxon>Bacteria</taxon>
        <taxon>Bacillati</taxon>
        <taxon>Actinomycetota</taxon>
        <taxon>Actinomycetes</taxon>
        <taxon>Pseudonocardiales</taxon>
        <taxon>Pseudonocardiaceae</taxon>
        <taxon>Streptoalloteichus</taxon>
    </lineage>
</organism>
<evidence type="ECO:0000313" key="8">
    <source>
        <dbReference type="Proteomes" id="UP000184501"/>
    </source>
</evidence>
<reference evidence="7 8" key="1">
    <citation type="submission" date="2016-11" db="EMBL/GenBank/DDBJ databases">
        <authorList>
            <person name="Jaros S."/>
            <person name="Januszkiewicz K."/>
            <person name="Wedrychowicz H."/>
        </authorList>
    </citation>
    <scope>NUCLEOTIDE SEQUENCE [LARGE SCALE GENOMIC DNA]</scope>
    <source>
        <strain evidence="7 8">DSM 44523</strain>
    </source>
</reference>
<proteinExistence type="inferred from homology"/>
<dbReference type="EMBL" id="FQVN01000001">
    <property type="protein sequence ID" value="SHE72444.1"/>
    <property type="molecule type" value="Genomic_DNA"/>
</dbReference>
<feature type="transmembrane region" description="Helical" evidence="6">
    <location>
        <begin position="6"/>
        <end position="38"/>
    </location>
</feature>
<evidence type="ECO:0000256" key="1">
    <source>
        <dbReference type="ARBA" id="ARBA00004141"/>
    </source>
</evidence>
<evidence type="ECO:0000256" key="3">
    <source>
        <dbReference type="ARBA" id="ARBA00022692"/>
    </source>
</evidence>
<dbReference type="InterPro" id="IPR051598">
    <property type="entry name" value="TSUP/Inactive_protease-like"/>
</dbReference>
<evidence type="ECO:0000313" key="7">
    <source>
        <dbReference type="EMBL" id="SHE72444.1"/>
    </source>
</evidence>
<feature type="transmembrane region" description="Helical" evidence="6">
    <location>
        <begin position="72"/>
        <end position="93"/>
    </location>
</feature>
<dbReference type="AlphaFoldDB" id="A0A1M4VTU2"/>
<dbReference type="OrthoDB" id="3700425at2"/>
<feature type="transmembrane region" description="Helical" evidence="6">
    <location>
        <begin position="45"/>
        <end position="66"/>
    </location>
</feature>
<dbReference type="PANTHER" id="PTHR43701:SF2">
    <property type="entry name" value="MEMBRANE TRANSPORTER PROTEIN YJNA-RELATED"/>
    <property type="match status" value="1"/>
</dbReference>
<feature type="transmembrane region" description="Helical" evidence="6">
    <location>
        <begin position="172"/>
        <end position="191"/>
    </location>
</feature>
<evidence type="ECO:0000256" key="4">
    <source>
        <dbReference type="ARBA" id="ARBA00022989"/>
    </source>
</evidence>
<sequence length="268" mass="27891">MIAPRWKLALIGLVAGAMSGLFGIGGGVVIVPALVAWCRRDQRQAVATSFLALGPLALFGVVGYALHGQVDVLIAVPLAVGSMVGAWIGAALLTRAPLAFLRWLFAIVALATAGKLALDPGMPLGEISHEWWRLALLLPIGTLIGVLAALTGIGGGAVMVPVMQLGFHVPAALAKGTSLLVILPTSVLGGWRNLRNGNGSLRDAVWIGGSGIVATVATSQWAVVMDQSLSDVLFGCLLVFVAVRTVWGDLRRLLGRRKAEAEVEVDES</sequence>
<evidence type="ECO:0000256" key="2">
    <source>
        <dbReference type="ARBA" id="ARBA00009142"/>
    </source>
</evidence>
<keyword evidence="6" id="KW-1003">Cell membrane</keyword>
<comment type="subcellular location">
    <subcellularLocation>
        <location evidence="6">Cell membrane</location>
        <topology evidence="6">Multi-pass membrane protein</topology>
    </subcellularLocation>
    <subcellularLocation>
        <location evidence="1">Membrane</location>
        <topology evidence="1">Multi-pass membrane protein</topology>
    </subcellularLocation>
</comment>
<dbReference type="GO" id="GO:0005886">
    <property type="term" value="C:plasma membrane"/>
    <property type="evidence" value="ECO:0007669"/>
    <property type="project" value="UniProtKB-SubCell"/>
</dbReference>
<evidence type="ECO:0000256" key="6">
    <source>
        <dbReference type="RuleBase" id="RU363041"/>
    </source>
</evidence>
<dbReference type="STRING" id="2017.SAMN05444320_101890"/>
<feature type="transmembrane region" description="Helical" evidence="6">
    <location>
        <begin position="138"/>
        <end position="160"/>
    </location>
</feature>
<keyword evidence="4 6" id="KW-1133">Transmembrane helix</keyword>
<evidence type="ECO:0000256" key="5">
    <source>
        <dbReference type="ARBA" id="ARBA00023136"/>
    </source>
</evidence>
<dbReference type="Pfam" id="PF01925">
    <property type="entry name" value="TauE"/>
    <property type="match status" value="2"/>
</dbReference>
<feature type="transmembrane region" description="Helical" evidence="6">
    <location>
        <begin position="100"/>
        <end position="118"/>
    </location>
</feature>
<dbReference type="InterPro" id="IPR002781">
    <property type="entry name" value="TM_pro_TauE-like"/>
</dbReference>
<gene>
    <name evidence="7" type="ORF">SAMN05444320_101890</name>
</gene>
<dbReference type="Proteomes" id="UP000184501">
    <property type="component" value="Unassembled WGS sequence"/>
</dbReference>
<comment type="similarity">
    <text evidence="2 6">Belongs to the 4-toluene sulfonate uptake permease (TSUP) (TC 2.A.102) family.</text>
</comment>
<keyword evidence="3 6" id="KW-0812">Transmembrane</keyword>